<sequence>MTAVNLTDVDAVLAIYNSLVELHLNWLLLKYDDNSDEFYLHASGSKGLPELKQSFEESSTVHIAFYNEESSQVQSRPGFALINYIPSSISGIRRARALVQSRRIGALFVKTEYATLTIDHLSNLTPSAIHQAVLHPDGVHNIRIERSASSPEPVDPQSTLESMIFPIRRSFTENRDPSVIPLNYSTPPKSQSLFSSILRRKRATPSTDVPWDSDEDVAPPTPPKDNNSVSRSNFTYTPGARLRSIPNSDLRKSLAEFAFISHPIPSSDDEVIVEHPNPPPKTLQPLSSNKPDGALFSIPLDRKWVHDTVYIPDPEERARRRKLVQQQRALEEQQALQQEAERQARIKEEKEELKRQEEEEEAWRKSILEQELQEIKARRRAREQREQEEDARKKREIETRKEMDRKRRMEEHEKLEEWRQQMAWEVEAEKMKEEDDRRRADAERKTKVQNMVKEVKMELRSSGWTTAWATLQTGDSLVWRRRYLKLVGSKIFIYRSPKDMNQALDEVELRGQIVGLCEPNEGFEELKAIKHSFAIVFKDGRDPWALFGDTEEEKIKMLGMLQYAGGL</sequence>
<dbReference type="InterPro" id="IPR029006">
    <property type="entry name" value="ADF-H/Gelsolin-like_dom_sf"/>
</dbReference>
<feature type="region of interest" description="Disordered" evidence="2">
    <location>
        <begin position="204"/>
        <end position="243"/>
    </location>
</feature>
<dbReference type="EMBL" id="JANVFS010000001">
    <property type="protein sequence ID" value="KAJ4496297.1"/>
    <property type="molecule type" value="Genomic_DNA"/>
</dbReference>
<evidence type="ECO:0000256" key="2">
    <source>
        <dbReference type="SAM" id="MobiDB-lite"/>
    </source>
</evidence>
<keyword evidence="1" id="KW-0175">Coiled coil</keyword>
<feature type="compositionally biased region" description="Polar residues" evidence="2">
    <location>
        <begin position="224"/>
        <end position="236"/>
    </location>
</feature>
<dbReference type="SUPFAM" id="SSF55753">
    <property type="entry name" value="Actin depolymerizing proteins"/>
    <property type="match status" value="1"/>
</dbReference>
<feature type="coiled-coil region" evidence="1">
    <location>
        <begin position="323"/>
        <end position="401"/>
    </location>
</feature>
<protein>
    <recommendedName>
        <fullName evidence="3">ADF-H domain-containing protein</fullName>
    </recommendedName>
</protein>
<comment type="caution">
    <text evidence="4">The sequence shown here is derived from an EMBL/GenBank/DDBJ whole genome shotgun (WGS) entry which is preliminary data.</text>
</comment>
<organism evidence="4 5">
    <name type="scientific">Lentinula lateritia</name>
    <dbReference type="NCBI Taxonomy" id="40482"/>
    <lineage>
        <taxon>Eukaryota</taxon>
        <taxon>Fungi</taxon>
        <taxon>Dikarya</taxon>
        <taxon>Basidiomycota</taxon>
        <taxon>Agaricomycotina</taxon>
        <taxon>Agaricomycetes</taxon>
        <taxon>Agaricomycetidae</taxon>
        <taxon>Agaricales</taxon>
        <taxon>Marasmiineae</taxon>
        <taxon>Omphalotaceae</taxon>
        <taxon>Lentinula</taxon>
    </lineage>
</organism>
<dbReference type="Pfam" id="PF00241">
    <property type="entry name" value="Cofilin_ADF"/>
    <property type="match status" value="1"/>
</dbReference>
<dbReference type="GO" id="GO:0003779">
    <property type="term" value="F:actin binding"/>
    <property type="evidence" value="ECO:0007669"/>
    <property type="project" value="InterPro"/>
</dbReference>
<reference evidence="4" key="2">
    <citation type="journal article" date="2023" name="Proc. Natl. Acad. Sci. U.S.A.">
        <title>A global phylogenomic analysis of the shiitake genus Lentinula.</title>
        <authorList>
            <person name="Sierra-Patev S."/>
            <person name="Min B."/>
            <person name="Naranjo-Ortiz M."/>
            <person name="Looney B."/>
            <person name="Konkel Z."/>
            <person name="Slot J.C."/>
            <person name="Sakamoto Y."/>
            <person name="Steenwyk J.L."/>
            <person name="Rokas A."/>
            <person name="Carro J."/>
            <person name="Camarero S."/>
            <person name="Ferreira P."/>
            <person name="Molpeceres G."/>
            <person name="Ruiz-Duenas F.J."/>
            <person name="Serrano A."/>
            <person name="Henrissat B."/>
            <person name="Drula E."/>
            <person name="Hughes K.W."/>
            <person name="Mata J.L."/>
            <person name="Ishikawa N.K."/>
            <person name="Vargas-Isla R."/>
            <person name="Ushijima S."/>
            <person name="Smith C.A."/>
            <person name="Donoghue J."/>
            <person name="Ahrendt S."/>
            <person name="Andreopoulos W."/>
            <person name="He G."/>
            <person name="LaButti K."/>
            <person name="Lipzen A."/>
            <person name="Ng V."/>
            <person name="Riley R."/>
            <person name="Sandor L."/>
            <person name="Barry K."/>
            <person name="Martinez A.T."/>
            <person name="Xiao Y."/>
            <person name="Gibbons J.G."/>
            <person name="Terashima K."/>
            <person name="Grigoriev I.V."/>
            <person name="Hibbett D."/>
        </authorList>
    </citation>
    <scope>NUCLEOTIDE SEQUENCE</scope>
    <source>
        <strain evidence="4">Sp2 HRB7682 ss15</strain>
    </source>
</reference>
<dbReference type="Gene3D" id="2.30.29.30">
    <property type="entry name" value="Pleckstrin-homology domain (PH domain)/Phosphotyrosine-binding domain (PTB)"/>
    <property type="match status" value="1"/>
</dbReference>
<dbReference type="CDD" id="cd00821">
    <property type="entry name" value="PH"/>
    <property type="match status" value="1"/>
</dbReference>
<reference evidence="4" key="1">
    <citation type="submission" date="2022-08" db="EMBL/GenBank/DDBJ databases">
        <authorList>
            <consortium name="DOE Joint Genome Institute"/>
            <person name="Min B."/>
            <person name="Riley R."/>
            <person name="Sierra-Patev S."/>
            <person name="Naranjo-Ortiz M."/>
            <person name="Looney B."/>
            <person name="Konkel Z."/>
            <person name="Slot J.C."/>
            <person name="Sakamoto Y."/>
            <person name="Steenwyk J.L."/>
            <person name="Rokas A."/>
            <person name="Carro J."/>
            <person name="Camarero S."/>
            <person name="Ferreira P."/>
            <person name="Molpeceres G."/>
            <person name="Ruiz-Duenas F.J."/>
            <person name="Serrano A."/>
            <person name="Henrissat B."/>
            <person name="Drula E."/>
            <person name="Hughes K.W."/>
            <person name="Mata J.L."/>
            <person name="Ishikawa N.K."/>
            <person name="Vargas-Isla R."/>
            <person name="Ushijima S."/>
            <person name="Smith C.A."/>
            <person name="Ahrendt S."/>
            <person name="Andreopoulos W."/>
            <person name="He G."/>
            <person name="Labutti K."/>
            <person name="Lipzen A."/>
            <person name="Ng V."/>
            <person name="Sandor L."/>
            <person name="Barry K."/>
            <person name="Martinez A.T."/>
            <person name="Xiao Y."/>
            <person name="Gibbons J.G."/>
            <person name="Terashima K."/>
            <person name="Hibbett D.S."/>
            <person name="Grigoriev I.V."/>
        </authorList>
    </citation>
    <scope>NUCLEOTIDE SEQUENCE</scope>
    <source>
        <strain evidence="4">Sp2 HRB7682 ss15</strain>
    </source>
</reference>
<dbReference type="InterPro" id="IPR011993">
    <property type="entry name" value="PH-like_dom_sf"/>
</dbReference>
<evidence type="ECO:0000313" key="5">
    <source>
        <dbReference type="Proteomes" id="UP001150238"/>
    </source>
</evidence>
<dbReference type="SUPFAM" id="SSF50729">
    <property type="entry name" value="PH domain-like"/>
    <property type="match status" value="1"/>
</dbReference>
<dbReference type="InterPro" id="IPR002108">
    <property type="entry name" value="ADF-H"/>
</dbReference>
<dbReference type="PROSITE" id="PS51263">
    <property type="entry name" value="ADF_H"/>
    <property type="match status" value="1"/>
</dbReference>
<dbReference type="Gene3D" id="3.40.20.10">
    <property type="entry name" value="Severin"/>
    <property type="match status" value="1"/>
</dbReference>
<evidence type="ECO:0000259" key="3">
    <source>
        <dbReference type="PROSITE" id="PS51263"/>
    </source>
</evidence>
<feature type="domain" description="ADF-H" evidence="3">
    <location>
        <begin position="3"/>
        <end position="134"/>
    </location>
</feature>
<accession>A0A9W9E1Z9</accession>
<dbReference type="AlphaFoldDB" id="A0A9W9E1Z9"/>
<dbReference type="Proteomes" id="UP001150238">
    <property type="component" value="Unassembled WGS sequence"/>
</dbReference>
<evidence type="ECO:0000256" key="1">
    <source>
        <dbReference type="SAM" id="Coils"/>
    </source>
</evidence>
<gene>
    <name evidence="4" type="ORF">C8J55DRAFT_16276</name>
</gene>
<name>A0A9W9E1Z9_9AGAR</name>
<evidence type="ECO:0000313" key="4">
    <source>
        <dbReference type="EMBL" id="KAJ4496297.1"/>
    </source>
</evidence>
<proteinExistence type="predicted"/>